<name>A0A7I8IQE4_SPIIN</name>
<evidence type="ECO:0000313" key="1">
    <source>
        <dbReference type="EMBL" id="CAA2619605.1"/>
    </source>
</evidence>
<dbReference type="EMBL" id="LR743592">
    <property type="protein sequence ID" value="CAA2619605.1"/>
    <property type="molecule type" value="Genomic_DNA"/>
</dbReference>
<dbReference type="AlphaFoldDB" id="A0A7I8IQE4"/>
<protein>
    <submittedName>
        <fullName evidence="1">Uncharacterized protein</fullName>
    </submittedName>
</protein>
<organism evidence="1">
    <name type="scientific">Spirodela intermedia</name>
    <name type="common">Intermediate duckweed</name>
    <dbReference type="NCBI Taxonomy" id="51605"/>
    <lineage>
        <taxon>Eukaryota</taxon>
        <taxon>Viridiplantae</taxon>
        <taxon>Streptophyta</taxon>
        <taxon>Embryophyta</taxon>
        <taxon>Tracheophyta</taxon>
        <taxon>Spermatophyta</taxon>
        <taxon>Magnoliopsida</taxon>
        <taxon>Liliopsida</taxon>
        <taxon>Araceae</taxon>
        <taxon>Lemnoideae</taxon>
        <taxon>Spirodela</taxon>
    </lineage>
</organism>
<evidence type="ECO:0000313" key="2">
    <source>
        <dbReference type="Proteomes" id="UP001189122"/>
    </source>
</evidence>
<accession>A0A7I8IQE4</accession>
<dbReference type="Proteomes" id="UP001189122">
    <property type="component" value="Unassembled WGS sequence"/>
</dbReference>
<proteinExistence type="predicted"/>
<sequence length="89" mass="10438">MLSRNFYDLLPKKLLLDLSNHKQEFKHFSTFLPKISGEVMEQTYLKGFKLEIQSKLSRTKPMGLLKIIDASLEAEEHMHLVCSMTYEFT</sequence>
<gene>
    <name evidence="1" type="ORF">SI7747_05005774</name>
</gene>
<keyword evidence="2" id="KW-1185">Reference proteome</keyword>
<dbReference type="EMBL" id="CACRZD030000005">
    <property type="protein sequence ID" value="CAA6659351.1"/>
    <property type="molecule type" value="Genomic_DNA"/>
</dbReference>
<reference evidence="1 2" key="1">
    <citation type="submission" date="2019-12" db="EMBL/GenBank/DDBJ databases">
        <authorList>
            <person name="Scholz U."/>
            <person name="Mascher M."/>
            <person name="Fiebig A."/>
        </authorList>
    </citation>
    <scope>NUCLEOTIDE SEQUENCE</scope>
</reference>